<comment type="caution">
    <text evidence="2">The sequence shown here is derived from an EMBL/GenBank/DDBJ whole genome shotgun (WGS) entry which is preliminary data.</text>
</comment>
<gene>
    <name evidence="2" type="ORF">Tco_1005546</name>
</gene>
<feature type="compositionally biased region" description="Acidic residues" evidence="1">
    <location>
        <begin position="123"/>
        <end position="135"/>
    </location>
</feature>
<keyword evidence="3" id="KW-1185">Reference proteome</keyword>
<sequence>MTSRPRTRVSVHALFGGVTNWYPKPGYSEPDSSDESVGSHVPRVILFGTIPTSILVIPVVPAEVPIAPADPIVAPKVEAIYVISPIEVLDLVDYSSSSDSDPSEDSFPVAPELPLVSPFLCSDDSEADSESEPAE</sequence>
<evidence type="ECO:0000313" key="2">
    <source>
        <dbReference type="EMBL" id="GJT62013.1"/>
    </source>
</evidence>
<accession>A0ABQ5FGF2</accession>
<reference evidence="2" key="2">
    <citation type="submission" date="2022-01" db="EMBL/GenBank/DDBJ databases">
        <authorList>
            <person name="Yamashiro T."/>
            <person name="Shiraishi A."/>
            <person name="Satake H."/>
            <person name="Nakayama K."/>
        </authorList>
    </citation>
    <scope>NUCLEOTIDE SEQUENCE</scope>
</reference>
<evidence type="ECO:0000256" key="1">
    <source>
        <dbReference type="SAM" id="MobiDB-lite"/>
    </source>
</evidence>
<reference evidence="2" key="1">
    <citation type="journal article" date="2022" name="Int. J. Mol. Sci.">
        <title>Draft Genome of Tanacetum Coccineum: Genomic Comparison of Closely Related Tanacetum-Family Plants.</title>
        <authorList>
            <person name="Yamashiro T."/>
            <person name="Shiraishi A."/>
            <person name="Nakayama K."/>
            <person name="Satake H."/>
        </authorList>
    </citation>
    <scope>NUCLEOTIDE SEQUENCE</scope>
</reference>
<name>A0ABQ5FGF2_9ASTR</name>
<protein>
    <submittedName>
        <fullName evidence="2">Uncharacterized protein</fullName>
    </submittedName>
</protein>
<organism evidence="2 3">
    <name type="scientific">Tanacetum coccineum</name>
    <dbReference type="NCBI Taxonomy" id="301880"/>
    <lineage>
        <taxon>Eukaryota</taxon>
        <taxon>Viridiplantae</taxon>
        <taxon>Streptophyta</taxon>
        <taxon>Embryophyta</taxon>
        <taxon>Tracheophyta</taxon>
        <taxon>Spermatophyta</taxon>
        <taxon>Magnoliopsida</taxon>
        <taxon>eudicotyledons</taxon>
        <taxon>Gunneridae</taxon>
        <taxon>Pentapetalae</taxon>
        <taxon>asterids</taxon>
        <taxon>campanulids</taxon>
        <taxon>Asterales</taxon>
        <taxon>Asteraceae</taxon>
        <taxon>Asteroideae</taxon>
        <taxon>Anthemideae</taxon>
        <taxon>Anthemidinae</taxon>
        <taxon>Tanacetum</taxon>
    </lineage>
</organism>
<dbReference type="EMBL" id="BQNB010017337">
    <property type="protein sequence ID" value="GJT62013.1"/>
    <property type="molecule type" value="Genomic_DNA"/>
</dbReference>
<dbReference type="Proteomes" id="UP001151760">
    <property type="component" value="Unassembled WGS sequence"/>
</dbReference>
<evidence type="ECO:0000313" key="3">
    <source>
        <dbReference type="Proteomes" id="UP001151760"/>
    </source>
</evidence>
<proteinExistence type="predicted"/>
<feature type="region of interest" description="Disordered" evidence="1">
    <location>
        <begin position="94"/>
        <end position="135"/>
    </location>
</feature>